<proteinExistence type="predicted"/>
<sequence>MTFEYGGNLVKFSFLEVTSLEKLHFWVEWDSSLGYIFSQLGKVVPHVKALWVYTPSNWVEHIPDCLTTFSKGNPPRFGSNTYEVGESKHNHLKEVEVGGFYGTEAQIGFLMQMVKYAVMLERMVVNTDAEIRRGIESHAWYSDLYPKMKSDVLANILRERATSKNAVIILHWPAQPELWRGQIIISQLGEVAPHVKALLVYAPLNWACLVKSAIGVVFLCGYNISRTIDTCKFASLSTF</sequence>
<evidence type="ECO:0000313" key="2">
    <source>
        <dbReference type="Proteomes" id="UP000626092"/>
    </source>
</evidence>
<keyword evidence="2" id="KW-1185">Reference proteome</keyword>
<dbReference type="EMBL" id="WJXA01000007">
    <property type="protein sequence ID" value="KAF7139207.1"/>
    <property type="molecule type" value="Genomic_DNA"/>
</dbReference>
<gene>
    <name evidence="1" type="ORF">RHSIM_Rhsim07G0126000</name>
</gene>
<dbReference type="AlphaFoldDB" id="A0A834GP99"/>
<evidence type="ECO:0000313" key="1">
    <source>
        <dbReference type="EMBL" id="KAF7139207.1"/>
    </source>
</evidence>
<organism evidence="1 2">
    <name type="scientific">Rhododendron simsii</name>
    <name type="common">Sims's rhododendron</name>
    <dbReference type="NCBI Taxonomy" id="118357"/>
    <lineage>
        <taxon>Eukaryota</taxon>
        <taxon>Viridiplantae</taxon>
        <taxon>Streptophyta</taxon>
        <taxon>Embryophyta</taxon>
        <taxon>Tracheophyta</taxon>
        <taxon>Spermatophyta</taxon>
        <taxon>Magnoliopsida</taxon>
        <taxon>eudicotyledons</taxon>
        <taxon>Gunneridae</taxon>
        <taxon>Pentapetalae</taxon>
        <taxon>asterids</taxon>
        <taxon>Ericales</taxon>
        <taxon>Ericaceae</taxon>
        <taxon>Ericoideae</taxon>
        <taxon>Rhodoreae</taxon>
        <taxon>Rhododendron</taxon>
    </lineage>
</organism>
<reference evidence="1" key="1">
    <citation type="submission" date="2019-11" db="EMBL/GenBank/DDBJ databases">
        <authorList>
            <person name="Liu Y."/>
            <person name="Hou J."/>
            <person name="Li T.-Q."/>
            <person name="Guan C.-H."/>
            <person name="Wu X."/>
            <person name="Wu H.-Z."/>
            <person name="Ling F."/>
            <person name="Zhang R."/>
            <person name="Shi X.-G."/>
            <person name="Ren J.-P."/>
            <person name="Chen E.-F."/>
            <person name="Sun J.-M."/>
        </authorList>
    </citation>
    <scope>NUCLEOTIDE SEQUENCE</scope>
    <source>
        <strain evidence="1">Adult_tree_wgs_1</strain>
        <tissue evidence="1">Leaves</tissue>
    </source>
</reference>
<comment type="caution">
    <text evidence="1">The sequence shown here is derived from an EMBL/GenBank/DDBJ whole genome shotgun (WGS) entry which is preliminary data.</text>
</comment>
<dbReference type="OrthoDB" id="1750985at2759"/>
<dbReference type="Proteomes" id="UP000626092">
    <property type="component" value="Unassembled WGS sequence"/>
</dbReference>
<protein>
    <submittedName>
        <fullName evidence="1">Uncharacterized protein</fullName>
    </submittedName>
</protein>
<name>A0A834GP99_RHOSS</name>
<accession>A0A834GP99</accession>